<evidence type="ECO:0000313" key="2">
    <source>
        <dbReference type="Proteomes" id="UP001140087"/>
    </source>
</evidence>
<dbReference type="EMBL" id="JANBUN010000121">
    <property type="protein sequence ID" value="KAJ2806673.1"/>
    <property type="molecule type" value="Genomic_DNA"/>
</dbReference>
<protein>
    <submittedName>
        <fullName evidence="1">Uncharacterized protein</fullName>
    </submittedName>
</protein>
<sequence>MKVYFAHSGMEGRRSPFQHAFGFTTADVWGMVNHYVDHQWPGRNTRTDLDAFKRQLMRGFIEHFGGYCIGRVPHIFNPHAVLKFLRCLENKTPDTVRFGDTRDWVNTGCLWDVEKIQLASMDDLDRYLKRLVENYFQERVDAEVTGALAVFDAASSVDEAIGLIGSEIRPQQPTGDTTAVGRELAEICTRSRAKDFYDLRALGEQDISAKAAIWLLYQAGYIAPRADGRMAIPSTEVFKELQRYHRVVSERHNRQSRLLDDTHA</sequence>
<keyword evidence="2" id="KW-1185">Reference proteome</keyword>
<comment type="caution">
    <text evidence="1">The sequence shown here is derived from an EMBL/GenBank/DDBJ whole genome shotgun (WGS) entry which is preliminary data.</text>
</comment>
<proteinExistence type="predicted"/>
<name>A0ACC1LER1_9FUNG</name>
<gene>
    <name evidence="1" type="ORF">H4R21_000769</name>
</gene>
<dbReference type="Proteomes" id="UP001140087">
    <property type="component" value="Unassembled WGS sequence"/>
</dbReference>
<organism evidence="1 2">
    <name type="scientific">Coemansia helicoidea</name>
    <dbReference type="NCBI Taxonomy" id="1286919"/>
    <lineage>
        <taxon>Eukaryota</taxon>
        <taxon>Fungi</taxon>
        <taxon>Fungi incertae sedis</taxon>
        <taxon>Zoopagomycota</taxon>
        <taxon>Kickxellomycotina</taxon>
        <taxon>Kickxellomycetes</taxon>
        <taxon>Kickxellales</taxon>
        <taxon>Kickxellaceae</taxon>
        <taxon>Coemansia</taxon>
    </lineage>
</organism>
<evidence type="ECO:0000313" key="1">
    <source>
        <dbReference type="EMBL" id="KAJ2806673.1"/>
    </source>
</evidence>
<reference evidence="1" key="1">
    <citation type="submission" date="2022-07" db="EMBL/GenBank/DDBJ databases">
        <title>Phylogenomic reconstructions and comparative analyses of Kickxellomycotina fungi.</title>
        <authorList>
            <person name="Reynolds N.K."/>
            <person name="Stajich J.E."/>
            <person name="Barry K."/>
            <person name="Grigoriev I.V."/>
            <person name="Crous P."/>
            <person name="Smith M.E."/>
        </authorList>
    </citation>
    <scope>NUCLEOTIDE SEQUENCE</scope>
    <source>
        <strain evidence="1">BCRC 34780</strain>
    </source>
</reference>
<accession>A0ACC1LER1</accession>